<protein>
    <submittedName>
        <fullName evidence="4">Phage integrase N-terminal SAM-like domain-containing protein</fullName>
    </submittedName>
</protein>
<evidence type="ECO:0000256" key="1">
    <source>
        <dbReference type="ARBA" id="ARBA00023125"/>
    </source>
</evidence>
<dbReference type="RefSeq" id="WP_349758921.1">
    <property type="nucleotide sequence ID" value="NZ_JBEGCI010000010.1"/>
</dbReference>
<dbReference type="InterPro" id="IPR004107">
    <property type="entry name" value="Integrase_SAM-like_N"/>
</dbReference>
<comment type="caution">
    <text evidence="4">The sequence shown here is derived from an EMBL/GenBank/DDBJ whole genome shotgun (WGS) entry which is preliminary data.</text>
</comment>
<reference evidence="4 5" key="1">
    <citation type="submission" date="2024-05" db="EMBL/GenBank/DDBJ databases">
        <title>Halomonas sp. CS7 16S ribosomal RNA gene Genome sequencing and assembly.</title>
        <authorList>
            <person name="Yook S."/>
        </authorList>
    </citation>
    <scope>NUCLEOTIDE SEQUENCE [LARGE SCALE GENOMIC DNA]</scope>
    <source>
        <strain evidence="4 5">CS7</strain>
    </source>
</reference>
<evidence type="ECO:0000256" key="2">
    <source>
        <dbReference type="SAM" id="MobiDB-lite"/>
    </source>
</evidence>
<dbReference type="Pfam" id="PF13495">
    <property type="entry name" value="Phage_int_SAM_4"/>
    <property type="match status" value="1"/>
</dbReference>
<organism evidence="4 5">
    <name type="scientific">Halomonas pelophila</name>
    <dbReference type="NCBI Taxonomy" id="3151122"/>
    <lineage>
        <taxon>Bacteria</taxon>
        <taxon>Pseudomonadati</taxon>
        <taxon>Pseudomonadota</taxon>
        <taxon>Gammaproteobacteria</taxon>
        <taxon>Oceanospirillales</taxon>
        <taxon>Halomonadaceae</taxon>
        <taxon>Halomonas</taxon>
    </lineage>
</organism>
<evidence type="ECO:0000313" key="5">
    <source>
        <dbReference type="Proteomes" id="UP001472978"/>
    </source>
</evidence>
<feature type="compositionally biased region" description="Polar residues" evidence="2">
    <location>
        <begin position="62"/>
        <end position="74"/>
    </location>
</feature>
<name>A0ABV1N6P3_9GAMM</name>
<evidence type="ECO:0000259" key="3">
    <source>
        <dbReference type="Pfam" id="PF13495"/>
    </source>
</evidence>
<dbReference type="EMBL" id="JBEGCI010000010">
    <property type="protein sequence ID" value="MEQ6889388.1"/>
    <property type="molecule type" value="Genomic_DNA"/>
</dbReference>
<evidence type="ECO:0000313" key="4">
    <source>
        <dbReference type="EMBL" id="MEQ6889388.1"/>
    </source>
</evidence>
<accession>A0ABV1N6P3</accession>
<sequence>MHREDGSMDTHSKPPKLMDRVRAILRVKRYSPRTEKTYCYWIRYFIRFHGVRHPVRNRRNRGQTLDATSHQQGSRRSEIAD</sequence>
<keyword evidence="5" id="KW-1185">Reference proteome</keyword>
<gene>
    <name evidence="4" type="ORF">ABE957_11955</name>
</gene>
<feature type="domain" description="Integrase SAM-like N-terminal" evidence="3">
    <location>
        <begin position="17"/>
        <end position="55"/>
    </location>
</feature>
<dbReference type="Gene3D" id="1.10.150.130">
    <property type="match status" value="1"/>
</dbReference>
<keyword evidence="1" id="KW-0238">DNA-binding</keyword>
<dbReference type="Proteomes" id="UP001472978">
    <property type="component" value="Unassembled WGS sequence"/>
</dbReference>
<feature type="region of interest" description="Disordered" evidence="2">
    <location>
        <begin position="55"/>
        <end position="81"/>
    </location>
</feature>
<dbReference type="InterPro" id="IPR010998">
    <property type="entry name" value="Integrase_recombinase_N"/>
</dbReference>
<proteinExistence type="predicted"/>